<dbReference type="SUPFAM" id="SSF81301">
    <property type="entry name" value="Nucleotidyltransferase"/>
    <property type="match status" value="1"/>
</dbReference>
<sequence>MPLKKLPNYCADATVAKTELDNIMNSITSQVGGTPSSRLKDPARAREKIDLDPDPDANYSWLTDLAGGRIVYDNLDDFYDALDNVVGNYQVARLNERVVMPLPTGFRDVLMNLRMSNGHVVELQISLKEMIEASDGPGHTWYEEWRTLNGIVQSQQGGVATAAQAAELENLMTQMQNLYNGAYQQILSRQ</sequence>
<keyword evidence="3" id="KW-1185">Reference proteome</keyword>
<evidence type="ECO:0000313" key="3">
    <source>
        <dbReference type="Proteomes" id="UP000029736"/>
    </source>
</evidence>
<name>A0A098S1L9_9BACT</name>
<comment type="caution">
    <text evidence="2">The sequence shown here is derived from an EMBL/GenBank/DDBJ whole genome shotgun (WGS) entry which is preliminary data.</text>
</comment>
<evidence type="ECO:0000313" key="2">
    <source>
        <dbReference type="EMBL" id="KGE85037.1"/>
    </source>
</evidence>
<evidence type="ECO:0000259" key="1">
    <source>
        <dbReference type="Pfam" id="PF04607"/>
    </source>
</evidence>
<dbReference type="InterPro" id="IPR007685">
    <property type="entry name" value="RelA_SpoT"/>
</dbReference>
<dbReference type="OrthoDB" id="4317910at2"/>
<dbReference type="Proteomes" id="UP000029736">
    <property type="component" value="Unassembled WGS sequence"/>
</dbReference>
<dbReference type="EMBL" id="JPOS01000097">
    <property type="protein sequence ID" value="KGE85037.1"/>
    <property type="molecule type" value="Genomic_DNA"/>
</dbReference>
<accession>A0A098S1L9</accession>
<protein>
    <recommendedName>
        <fullName evidence="1">RelA/SpoT domain-containing protein</fullName>
    </recommendedName>
</protein>
<dbReference type="RefSeq" id="WP_152605293.1">
    <property type="nucleotide sequence ID" value="NZ_JBKAGJ010000032.1"/>
</dbReference>
<feature type="domain" description="RelA/SpoT" evidence="1">
    <location>
        <begin position="37"/>
        <end position="141"/>
    </location>
</feature>
<gene>
    <name evidence="2" type="ORF">IX84_30415</name>
</gene>
<dbReference type="AlphaFoldDB" id="A0A098S1L9"/>
<dbReference type="STRING" id="1524460.IX84_30415"/>
<dbReference type="CDD" id="cd05399">
    <property type="entry name" value="NT_Rel-Spo_like"/>
    <property type="match status" value="1"/>
</dbReference>
<dbReference type="InterPro" id="IPR043519">
    <property type="entry name" value="NT_sf"/>
</dbReference>
<dbReference type="GO" id="GO:0015969">
    <property type="term" value="P:guanosine tetraphosphate metabolic process"/>
    <property type="evidence" value="ECO:0007669"/>
    <property type="project" value="InterPro"/>
</dbReference>
<dbReference type="Gene3D" id="3.30.460.10">
    <property type="entry name" value="Beta Polymerase, domain 2"/>
    <property type="match status" value="1"/>
</dbReference>
<dbReference type="Pfam" id="PF04607">
    <property type="entry name" value="RelA_SpoT"/>
    <property type="match status" value="1"/>
</dbReference>
<reference evidence="2 3" key="1">
    <citation type="journal article" date="2014" name="Int. J. Syst. Evol. Microbiol.">
        <title>Phaeodactylibacter xiamenensis gen. nov., sp. nov., a member of the family Saprospiraceae isolated from the marine alga Phaeodactylum tricornutum.</title>
        <authorList>
            <person name="Chen Z.Jr."/>
            <person name="Lei X."/>
            <person name="Lai Q."/>
            <person name="Li Y."/>
            <person name="Zhang B."/>
            <person name="Zhang J."/>
            <person name="Zhang H."/>
            <person name="Yang L."/>
            <person name="Zheng W."/>
            <person name="Tian Y."/>
            <person name="Yu Z."/>
            <person name="Xu H.Jr."/>
            <person name="Zheng T."/>
        </authorList>
    </citation>
    <scope>NUCLEOTIDE SEQUENCE [LARGE SCALE GENOMIC DNA]</scope>
    <source>
        <strain evidence="2 3">KD52</strain>
    </source>
</reference>
<organism evidence="2 3">
    <name type="scientific">Phaeodactylibacter xiamenensis</name>
    <dbReference type="NCBI Taxonomy" id="1524460"/>
    <lineage>
        <taxon>Bacteria</taxon>
        <taxon>Pseudomonadati</taxon>
        <taxon>Bacteroidota</taxon>
        <taxon>Saprospiria</taxon>
        <taxon>Saprospirales</taxon>
        <taxon>Haliscomenobacteraceae</taxon>
        <taxon>Phaeodactylibacter</taxon>
    </lineage>
</organism>
<proteinExistence type="predicted"/>